<evidence type="ECO:0000256" key="12">
    <source>
        <dbReference type="ARBA" id="ARBA00023288"/>
    </source>
</evidence>
<evidence type="ECO:0000256" key="9">
    <source>
        <dbReference type="ARBA" id="ARBA00023139"/>
    </source>
</evidence>
<dbReference type="Gene3D" id="2.50.20.10">
    <property type="entry name" value="Lipoprotein localisation LolA/LolB/LppX"/>
    <property type="match status" value="1"/>
</dbReference>
<dbReference type="HAMAP" id="MF_00233">
    <property type="entry name" value="LolB"/>
    <property type="match status" value="1"/>
</dbReference>
<name>A0AAW8CAG5_9PAST</name>
<comment type="subunit">
    <text evidence="3 13">Monomer.</text>
</comment>
<evidence type="ECO:0000256" key="8">
    <source>
        <dbReference type="ARBA" id="ARBA00023136"/>
    </source>
</evidence>
<dbReference type="InterPro" id="IPR029046">
    <property type="entry name" value="LolA/LolB/LppX"/>
</dbReference>
<evidence type="ECO:0000256" key="11">
    <source>
        <dbReference type="ARBA" id="ARBA00023237"/>
    </source>
</evidence>
<comment type="caution">
    <text evidence="14">The sequence shown here is derived from an EMBL/GenBank/DDBJ whole genome shotgun (WGS) entry which is preliminary data.</text>
</comment>
<evidence type="ECO:0000256" key="7">
    <source>
        <dbReference type="ARBA" id="ARBA00022927"/>
    </source>
</evidence>
<dbReference type="PROSITE" id="PS51257">
    <property type="entry name" value="PROKAR_LIPOPROTEIN"/>
    <property type="match status" value="1"/>
</dbReference>
<evidence type="ECO:0000313" key="15">
    <source>
        <dbReference type="Proteomes" id="UP001226020"/>
    </source>
</evidence>
<evidence type="ECO:0000256" key="4">
    <source>
        <dbReference type="ARBA" id="ARBA00016202"/>
    </source>
</evidence>
<dbReference type="RefSeq" id="WP_306348729.1">
    <property type="nucleotide sequence ID" value="NZ_JASAWV010000008.1"/>
</dbReference>
<dbReference type="GO" id="GO:0015031">
    <property type="term" value="P:protein transport"/>
    <property type="evidence" value="ECO:0007669"/>
    <property type="project" value="UniProtKB-KW"/>
</dbReference>
<keyword evidence="9 13" id="KW-0564">Palmitate</keyword>
<comment type="subcellular location">
    <subcellularLocation>
        <location evidence="1 13">Cell outer membrane</location>
        <topology evidence="1 13">Lipid-anchor</topology>
    </subcellularLocation>
</comment>
<keyword evidence="6 13" id="KW-0732">Signal</keyword>
<dbReference type="InterPro" id="IPR004565">
    <property type="entry name" value="OM_lipoprot_LolB"/>
</dbReference>
<dbReference type="Proteomes" id="UP001226020">
    <property type="component" value="Unassembled WGS sequence"/>
</dbReference>
<proteinExistence type="inferred from homology"/>
<dbReference type="GO" id="GO:0044874">
    <property type="term" value="P:lipoprotein localization to outer membrane"/>
    <property type="evidence" value="ECO:0007669"/>
    <property type="project" value="UniProtKB-UniRule"/>
</dbReference>
<evidence type="ECO:0000256" key="13">
    <source>
        <dbReference type="HAMAP-Rule" id="MF_00233"/>
    </source>
</evidence>
<accession>A0AAW8CAG5</accession>
<evidence type="ECO:0000256" key="2">
    <source>
        <dbReference type="ARBA" id="ARBA00009696"/>
    </source>
</evidence>
<evidence type="ECO:0000256" key="6">
    <source>
        <dbReference type="ARBA" id="ARBA00022729"/>
    </source>
</evidence>
<dbReference type="SUPFAM" id="SSF89392">
    <property type="entry name" value="Prokaryotic lipoproteins and lipoprotein localization factors"/>
    <property type="match status" value="1"/>
</dbReference>
<evidence type="ECO:0000256" key="1">
    <source>
        <dbReference type="ARBA" id="ARBA00004459"/>
    </source>
</evidence>
<evidence type="ECO:0000256" key="5">
    <source>
        <dbReference type="ARBA" id="ARBA00022448"/>
    </source>
</evidence>
<dbReference type="CDD" id="cd16326">
    <property type="entry name" value="LolB"/>
    <property type="match status" value="1"/>
</dbReference>
<evidence type="ECO:0000256" key="3">
    <source>
        <dbReference type="ARBA" id="ARBA00011245"/>
    </source>
</evidence>
<keyword evidence="11 13" id="KW-0998">Cell outer membrane</keyword>
<keyword evidence="15" id="KW-1185">Reference proteome</keyword>
<evidence type="ECO:0000256" key="10">
    <source>
        <dbReference type="ARBA" id="ARBA00023186"/>
    </source>
</evidence>
<comment type="similarity">
    <text evidence="2 13">Belongs to the LolB family.</text>
</comment>
<dbReference type="EMBL" id="JASAXT010000010">
    <property type="protein sequence ID" value="MDP8148766.1"/>
    <property type="molecule type" value="Genomic_DNA"/>
</dbReference>
<keyword evidence="8 13" id="KW-0472">Membrane</keyword>
<dbReference type="GO" id="GO:0009279">
    <property type="term" value="C:cell outer membrane"/>
    <property type="evidence" value="ECO:0007669"/>
    <property type="project" value="UniProtKB-SubCell"/>
</dbReference>
<organism evidence="14 15">
    <name type="scientific">Phocoenobacter atlanticus subsp. atlanticus</name>
    <dbReference type="NCBI Taxonomy" id="3061285"/>
    <lineage>
        <taxon>Bacteria</taxon>
        <taxon>Pseudomonadati</taxon>
        <taxon>Pseudomonadota</taxon>
        <taxon>Gammaproteobacteria</taxon>
        <taxon>Pasteurellales</taxon>
        <taxon>Pasteurellaceae</taxon>
        <taxon>Phocoenobacter</taxon>
        <taxon>Phocoenobacter atlanticus</taxon>
    </lineage>
</organism>
<keyword evidence="10 13" id="KW-0143">Chaperone</keyword>
<keyword evidence="7 13" id="KW-0653">Protein transport</keyword>
<dbReference type="NCBIfam" id="TIGR00548">
    <property type="entry name" value="lolB"/>
    <property type="match status" value="1"/>
</dbReference>
<dbReference type="AlphaFoldDB" id="A0AAW8CAG5"/>
<gene>
    <name evidence="13 14" type="primary">lolB</name>
    <name evidence="14" type="ORF">QJU57_06715</name>
</gene>
<evidence type="ECO:0000313" key="14">
    <source>
        <dbReference type="EMBL" id="MDP8148766.1"/>
    </source>
</evidence>
<comment type="function">
    <text evidence="13">Plays a critical role in the incorporation of lipoproteins in the outer membrane after they are released by the LolA protein.</text>
</comment>
<keyword evidence="12 13" id="KW-0449">Lipoprotein</keyword>
<sequence length="211" mass="24370">MQSILKLSLISSIWIISACTSILDAPTQVKNKVTISHSDSQWKAQLTQLKKIKSYQTKGQFGYISTQPKERFSSLFNWKYQDTQHFNFILSSSLSSQSLTLNRHPQGLTISDNKGRTRTGKDTNQLIKNMVGFSFPIEQFGDWLKGLPSATSDYIVNEKRQLSQFNYALNGQRWQVSYVAYHEDKQPNLPKLIILQNSQQTLKIRIDNWKY</sequence>
<keyword evidence="5 13" id="KW-0813">Transport</keyword>
<protein>
    <recommendedName>
        <fullName evidence="4 13">Outer-membrane lipoprotein LolB</fullName>
    </recommendedName>
</protein>
<reference evidence="14 15" key="1">
    <citation type="journal article" date="2023" name="Front. Microbiol.">
        <title>Phylogeography and host specificity of Pasteurellaceae pathogenic to sea-farmed fish in the north-east Atlantic.</title>
        <authorList>
            <person name="Gulla S."/>
            <person name="Colquhoun D.J."/>
            <person name="Olsen A.B."/>
            <person name="Spilsberg B."/>
            <person name="Lagesen K."/>
            <person name="Aakesson C.P."/>
            <person name="Strom S."/>
            <person name="Manji F."/>
            <person name="Birkbeck T.H."/>
            <person name="Nilsen H.K."/>
        </authorList>
    </citation>
    <scope>NUCLEOTIDE SEQUENCE [LARGE SCALE GENOMIC DNA]</scope>
    <source>
        <strain evidence="14 15">NVIB3131</strain>
    </source>
</reference>
<dbReference type="Pfam" id="PF03550">
    <property type="entry name" value="LolB"/>
    <property type="match status" value="1"/>
</dbReference>